<sequence length="108" mass="12248">MHGPPWIWRKGCRRGRPPKGRWIWGSIPRVSFIPVDENGVELPGEPIVLTPDEVEALRLVYLEDLTQDEAAAKMGVSRGTLWRTVESARKKLVQALVEKRPIIIIKVS</sequence>
<dbReference type="InterPro" id="IPR013324">
    <property type="entry name" value="RNA_pol_sigma_r3/r4-like"/>
</dbReference>
<dbReference type="PANTHER" id="PTHR37478:SF2">
    <property type="entry name" value="UPF0251 PROTEIN TK0562"/>
    <property type="match status" value="1"/>
</dbReference>
<keyword evidence="3" id="KW-1185">Reference proteome</keyword>
<dbReference type="InterPro" id="IPR036388">
    <property type="entry name" value="WH-like_DNA-bd_sf"/>
</dbReference>
<gene>
    <name evidence="2" type="ORF">IG193_02425</name>
</gene>
<dbReference type="Proteomes" id="UP000594121">
    <property type="component" value="Chromosome"/>
</dbReference>
<dbReference type="EMBL" id="CP062310">
    <property type="protein sequence ID" value="QOJ79339.1"/>
    <property type="molecule type" value="Genomic_DNA"/>
</dbReference>
<dbReference type="AlphaFoldDB" id="A0A7L9FHV4"/>
<evidence type="ECO:0000256" key="1">
    <source>
        <dbReference type="ARBA" id="ARBA00009350"/>
    </source>
</evidence>
<proteinExistence type="inferred from homology"/>
<protein>
    <submittedName>
        <fullName evidence="2">DUF134 domain-containing protein</fullName>
    </submittedName>
</protein>
<evidence type="ECO:0000313" key="2">
    <source>
        <dbReference type="EMBL" id="QOJ79339.1"/>
    </source>
</evidence>
<dbReference type="SUPFAM" id="SSF88659">
    <property type="entry name" value="Sigma3 and sigma4 domains of RNA polymerase sigma factors"/>
    <property type="match status" value="1"/>
</dbReference>
<dbReference type="RefSeq" id="WP_192819311.1">
    <property type="nucleotide sequence ID" value="NZ_CP062310.1"/>
</dbReference>
<dbReference type="GeneID" id="59148715"/>
<evidence type="ECO:0000313" key="3">
    <source>
        <dbReference type="Proteomes" id="UP000594121"/>
    </source>
</evidence>
<dbReference type="CDD" id="cd06171">
    <property type="entry name" value="Sigma70_r4"/>
    <property type="match status" value="1"/>
</dbReference>
<dbReference type="InterPro" id="IPR002852">
    <property type="entry name" value="UPF0251"/>
</dbReference>
<organism evidence="2 3">
    <name type="scientific">Infirmifilum lucidum</name>
    <dbReference type="NCBI Taxonomy" id="2776706"/>
    <lineage>
        <taxon>Archaea</taxon>
        <taxon>Thermoproteota</taxon>
        <taxon>Thermoprotei</taxon>
        <taxon>Thermofilales</taxon>
        <taxon>Thermofilaceae</taxon>
        <taxon>Infirmifilum</taxon>
    </lineage>
</organism>
<comment type="similarity">
    <text evidence="1">Belongs to the UPF0251 family.</text>
</comment>
<dbReference type="PANTHER" id="PTHR37478">
    <property type="match status" value="1"/>
</dbReference>
<name>A0A7L9FHV4_9CREN</name>
<dbReference type="KEGG" id="thel:IG193_02425"/>
<reference evidence="2 3" key="1">
    <citation type="submission" date="2020-10" db="EMBL/GenBank/DDBJ databases">
        <title>Thermofilum lucidum 3507LT sp. nov. a novel member of Thermofilaceae family isolated from Chile hot spring, and proposal of description order Thermofilales.</title>
        <authorList>
            <person name="Zayulina K.S."/>
            <person name="Elcheninov A.G."/>
            <person name="Toshchakov S.V."/>
            <person name="Kublanov I.V."/>
        </authorList>
    </citation>
    <scope>NUCLEOTIDE SEQUENCE [LARGE SCALE GENOMIC DNA]</scope>
    <source>
        <strain evidence="2 3">3507LT</strain>
    </source>
</reference>
<dbReference type="Gene3D" id="1.10.10.10">
    <property type="entry name" value="Winged helix-like DNA-binding domain superfamily/Winged helix DNA-binding domain"/>
    <property type="match status" value="1"/>
</dbReference>
<dbReference type="InParanoid" id="A0A7L9FHV4"/>
<dbReference type="Pfam" id="PF02001">
    <property type="entry name" value="DUF134"/>
    <property type="match status" value="1"/>
</dbReference>
<accession>A0A7L9FHV4</accession>